<dbReference type="InterPro" id="IPR000542">
    <property type="entry name" value="Carn_acyl_trans"/>
</dbReference>
<evidence type="ECO:0000256" key="5">
    <source>
        <dbReference type="ARBA" id="ARBA00022679"/>
    </source>
</evidence>
<evidence type="ECO:0000256" key="2">
    <source>
        <dbReference type="ARBA" id="ARBA00005005"/>
    </source>
</evidence>
<evidence type="ECO:0000256" key="15">
    <source>
        <dbReference type="ARBA" id="ARBA00066418"/>
    </source>
</evidence>
<keyword evidence="12" id="KW-0012">Acyltransferase</keyword>
<evidence type="ECO:0000256" key="3">
    <source>
        <dbReference type="ARBA" id="ARBA00005232"/>
    </source>
</evidence>
<dbReference type="Gene3D" id="3.30.559.10">
    <property type="entry name" value="Chloramphenicol acetyltransferase-like domain"/>
    <property type="match status" value="1"/>
</dbReference>
<feature type="active site" description="Proton acceptor" evidence="17">
    <location>
        <position position="444"/>
    </location>
</feature>
<evidence type="ECO:0000256" key="10">
    <source>
        <dbReference type="ARBA" id="ARBA00023121"/>
    </source>
</evidence>
<dbReference type="InterPro" id="IPR042231">
    <property type="entry name" value="Cho/carn_acyl_trans_2"/>
</dbReference>
<dbReference type="GO" id="GO:0005777">
    <property type="term" value="C:peroxisome"/>
    <property type="evidence" value="ECO:0007669"/>
    <property type="project" value="UniProtKB-SubCell"/>
</dbReference>
<keyword evidence="4" id="KW-0813">Transport</keyword>
<dbReference type="PANTHER" id="PTHR22589:SF67">
    <property type="entry name" value="PEROXISOMAL CARNITINE O-OCTANOYLTRANSFERASE"/>
    <property type="match status" value="1"/>
</dbReference>
<dbReference type="Pfam" id="PF00887">
    <property type="entry name" value="ACBP"/>
    <property type="match status" value="1"/>
</dbReference>
<dbReference type="SUPFAM" id="SSF52777">
    <property type="entry name" value="CoA-dependent acyltransferases"/>
    <property type="match status" value="2"/>
</dbReference>
<keyword evidence="11" id="KW-0576">Peroxisome</keyword>
<dbReference type="InterPro" id="IPR014352">
    <property type="entry name" value="FERM/acyl-CoA-bd_prot_sf"/>
</dbReference>
<comment type="catalytic activity">
    <reaction evidence="14">
        <text>octanoyl-CoA + (R)-carnitine = O-octanoyl-(R)-carnitine + CoA</text>
        <dbReference type="Rhea" id="RHEA:17177"/>
        <dbReference type="ChEBI" id="CHEBI:16347"/>
        <dbReference type="ChEBI" id="CHEBI:18102"/>
        <dbReference type="ChEBI" id="CHEBI:57287"/>
        <dbReference type="ChEBI" id="CHEBI:57386"/>
        <dbReference type="EC" id="2.3.1.137"/>
    </reaction>
</comment>
<evidence type="ECO:0000256" key="8">
    <source>
        <dbReference type="ARBA" id="ARBA00023054"/>
    </source>
</evidence>
<dbReference type="Pfam" id="PF00755">
    <property type="entry name" value="Carn_acyltransf"/>
    <property type="match status" value="1"/>
</dbReference>
<dbReference type="FunFam" id="1.20.80.10:FF:000010">
    <property type="entry name" value="Acyl-CoA-binding domain-containing protein 5"/>
    <property type="match status" value="1"/>
</dbReference>
<evidence type="ECO:0000313" key="19">
    <source>
        <dbReference type="EMBL" id="KAK5603037.1"/>
    </source>
</evidence>
<dbReference type="Proteomes" id="UP001311232">
    <property type="component" value="Unassembled WGS sequence"/>
</dbReference>
<keyword evidence="10" id="KW-0446">Lipid-binding</keyword>
<evidence type="ECO:0000256" key="1">
    <source>
        <dbReference type="ARBA" id="ARBA00004275"/>
    </source>
</evidence>
<comment type="caution">
    <text evidence="19">The sequence shown here is derived from an EMBL/GenBank/DDBJ whole genome shotgun (WGS) entry which is preliminary data.</text>
</comment>
<accession>A0AAV9R3E1</accession>
<keyword evidence="6" id="KW-0276">Fatty acid metabolism</keyword>
<evidence type="ECO:0000256" key="14">
    <source>
        <dbReference type="ARBA" id="ARBA00052326"/>
    </source>
</evidence>
<evidence type="ECO:0000256" key="11">
    <source>
        <dbReference type="ARBA" id="ARBA00023140"/>
    </source>
</evidence>
<dbReference type="EC" id="2.3.1.137" evidence="15"/>
<evidence type="ECO:0000256" key="13">
    <source>
        <dbReference type="ARBA" id="ARBA00048999"/>
    </source>
</evidence>
<comment type="similarity">
    <text evidence="3">Belongs to the carnitine/choline acetyltransferase family.</text>
</comment>
<reference evidence="19 20" key="1">
    <citation type="submission" date="2021-06" db="EMBL/GenBank/DDBJ databases">
        <authorList>
            <person name="Palmer J.M."/>
        </authorList>
    </citation>
    <scope>NUCLEOTIDE SEQUENCE [LARGE SCALE GENOMIC DNA]</scope>
    <source>
        <strain evidence="19 20">MEX-2019</strain>
        <tissue evidence="19">Muscle</tissue>
    </source>
</reference>
<dbReference type="InterPro" id="IPR042572">
    <property type="entry name" value="Carn_acyl_trans_N"/>
</dbReference>
<keyword evidence="7" id="KW-0007">Acetylation</keyword>
<dbReference type="PROSITE" id="PS51228">
    <property type="entry name" value="ACB_2"/>
    <property type="match status" value="1"/>
</dbReference>
<evidence type="ECO:0000313" key="20">
    <source>
        <dbReference type="Proteomes" id="UP001311232"/>
    </source>
</evidence>
<dbReference type="Gene3D" id="1.20.80.10">
    <property type="match status" value="1"/>
</dbReference>
<evidence type="ECO:0000256" key="16">
    <source>
        <dbReference type="ARBA" id="ARBA00067184"/>
    </source>
</evidence>
<gene>
    <name evidence="19" type="ORF">CRENBAI_014535</name>
</gene>
<keyword evidence="5" id="KW-0808">Transferase</keyword>
<comment type="catalytic activity">
    <reaction evidence="13">
        <text>4,8-dimethylnonanoyl-CoA + (R)-carnitine = O-4,8-dimethylnonanoyl-(R)-carnitine + CoA</text>
        <dbReference type="Rhea" id="RHEA:44860"/>
        <dbReference type="ChEBI" id="CHEBI:16347"/>
        <dbReference type="ChEBI" id="CHEBI:57287"/>
        <dbReference type="ChEBI" id="CHEBI:77061"/>
        <dbReference type="ChEBI" id="CHEBI:84654"/>
    </reaction>
</comment>
<sequence length="729" mass="82790">MSVEAEFKKVAEEVKKVKTQPTNDELLILYGLYKQAIVGDINTDRPGLLDPTGKAKWDAWESRKGMPKEEAMSTYVTHAKEIISKYGLNRPKEPNPGYLCCNIKSTHPGEAELAREEMASRLADTLPERTFQYQNSLPPLPVPSLEGSLSKYLEAVHPFASETEFKATVDIVRKFREGVGKELHQKLLQRAKEKRNWLEEWWLDTAYLEVRIPSQLNVNFGGPGPYLEHFWPPAEGNSLQRTSVVTWHTLQYWDLLRTERLTPQKAGKTPLDMDQFRMLYCTCKVPGVKKDTIRNYFKTVSEGPCPSHLVVMCHGRIFTFDALFDGQILSPPELLRQLSFVKQRCEAEPEGDGVAALTSDERTRWAKAREHLISIDPHNKTILETIQSSMFVISLDESKPYSSPENYTNLTAAALTGDPTIRWGDKSYNSIAFSDGTFGSTCDHAPYDAMVLVSMCWYLDQQIRATEGQWKGSDKVRQIPLPEELLFTLDEKAYDDIHHAKQQYLEATQDLQIVCYAFTAFGKSAIKQRKLHPDTFIQLAMQLTYYRLHKKPGSCYETATTRRFYHGRTETMRPCTQEAVNWCKAMMDPACDVNARRTAMLSAFNKHNRLMSEAQDGNGFDRHLLGLYLIAKEEGRPTPELFSDPLYSRSGGGGNFVLSSSLVGYTTVMGAVAPMVHHGYGFFYRIRDDRIVISITAWKSCHETDAASLFNTFSSSMHEMLHLATKSQL</sequence>
<keyword evidence="20" id="KW-1185">Reference proteome</keyword>
<dbReference type="InterPro" id="IPR039551">
    <property type="entry name" value="Cho/carn_acyl_trans"/>
</dbReference>
<dbReference type="GO" id="GO:0006631">
    <property type="term" value="P:fatty acid metabolic process"/>
    <property type="evidence" value="ECO:0007669"/>
    <property type="project" value="UniProtKB-KW"/>
</dbReference>
<proteinExistence type="inferred from homology"/>
<keyword evidence="9" id="KW-0443">Lipid metabolism</keyword>
<evidence type="ECO:0000256" key="6">
    <source>
        <dbReference type="ARBA" id="ARBA00022832"/>
    </source>
</evidence>
<dbReference type="GO" id="GO:0008458">
    <property type="term" value="F:carnitine O-octanoyltransferase activity"/>
    <property type="evidence" value="ECO:0007669"/>
    <property type="project" value="UniProtKB-EC"/>
</dbReference>
<dbReference type="Gene3D" id="1.10.275.20">
    <property type="entry name" value="Choline/Carnitine o-acyltransferase"/>
    <property type="match status" value="1"/>
</dbReference>
<comment type="pathway">
    <text evidence="2">Lipid metabolism; fatty acid beta-oxidation.</text>
</comment>
<dbReference type="FunFam" id="3.30.559.70:FF:000006">
    <property type="entry name" value="Peroxisomal carnitine O-octanoyltransferase"/>
    <property type="match status" value="1"/>
</dbReference>
<dbReference type="SUPFAM" id="SSF47027">
    <property type="entry name" value="Acyl-CoA binding protein"/>
    <property type="match status" value="1"/>
</dbReference>
<name>A0AAV9R3E1_9TELE</name>
<evidence type="ECO:0000259" key="18">
    <source>
        <dbReference type="PROSITE" id="PS51228"/>
    </source>
</evidence>
<dbReference type="InterPro" id="IPR035984">
    <property type="entry name" value="Acyl-CoA-binding_sf"/>
</dbReference>
<dbReference type="PANTHER" id="PTHR22589">
    <property type="entry name" value="CARNITINE O-ACYLTRANSFERASE"/>
    <property type="match status" value="1"/>
</dbReference>
<protein>
    <recommendedName>
        <fullName evidence="16">Peroxisomal carnitine O-octanoyltransferase</fullName>
        <ecNumber evidence="15">2.3.1.137</ecNumber>
    </recommendedName>
</protein>
<feature type="domain" description="ACB" evidence="18">
    <location>
        <begin position="3"/>
        <end position="88"/>
    </location>
</feature>
<dbReference type="InterPro" id="IPR000582">
    <property type="entry name" value="Acyl-CoA-binding_protein"/>
</dbReference>
<dbReference type="CDD" id="cd00435">
    <property type="entry name" value="ACBP"/>
    <property type="match status" value="1"/>
</dbReference>
<evidence type="ECO:0000256" key="4">
    <source>
        <dbReference type="ARBA" id="ARBA00022448"/>
    </source>
</evidence>
<evidence type="ECO:0000256" key="17">
    <source>
        <dbReference type="PIRSR" id="PIRSR600542-1"/>
    </source>
</evidence>
<dbReference type="PRINTS" id="PR00689">
    <property type="entry name" value="ACOABINDINGP"/>
</dbReference>
<keyword evidence="8" id="KW-0175">Coiled coil</keyword>
<comment type="subcellular location">
    <subcellularLocation>
        <location evidence="1">Peroxisome</location>
    </subcellularLocation>
</comment>
<dbReference type="Gene3D" id="3.30.559.70">
    <property type="entry name" value="Choline/Carnitine o-acyltransferase, domain 2"/>
    <property type="match status" value="1"/>
</dbReference>
<evidence type="ECO:0000256" key="12">
    <source>
        <dbReference type="ARBA" id="ARBA00023315"/>
    </source>
</evidence>
<dbReference type="EMBL" id="JAHHUM010002596">
    <property type="protein sequence ID" value="KAK5603037.1"/>
    <property type="molecule type" value="Genomic_DNA"/>
</dbReference>
<dbReference type="AlphaFoldDB" id="A0AAV9R3E1"/>
<evidence type="ECO:0000256" key="7">
    <source>
        <dbReference type="ARBA" id="ARBA00022990"/>
    </source>
</evidence>
<organism evidence="19 20">
    <name type="scientific">Crenichthys baileyi</name>
    <name type="common">White River springfish</name>
    <dbReference type="NCBI Taxonomy" id="28760"/>
    <lineage>
        <taxon>Eukaryota</taxon>
        <taxon>Metazoa</taxon>
        <taxon>Chordata</taxon>
        <taxon>Craniata</taxon>
        <taxon>Vertebrata</taxon>
        <taxon>Euteleostomi</taxon>
        <taxon>Actinopterygii</taxon>
        <taxon>Neopterygii</taxon>
        <taxon>Teleostei</taxon>
        <taxon>Neoteleostei</taxon>
        <taxon>Acanthomorphata</taxon>
        <taxon>Ovalentaria</taxon>
        <taxon>Atherinomorphae</taxon>
        <taxon>Cyprinodontiformes</taxon>
        <taxon>Goodeidae</taxon>
        <taxon>Crenichthys</taxon>
    </lineage>
</organism>
<evidence type="ECO:0000256" key="9">
    <source>
        <dbReference type="ARBA" id="ARBA00023098"/>
    </source>
</evidence>
<dbReference type="InterPro" id="IPR023213">
    <property type="entry name" value="CAT-like_dom_sf"/>
</dbReference>
<dbReference type="GO" id="GO:0000062">
    <property type="term" value="F:fatty-acyl-CoA binding"/>
    <property type="evidence" value="ECO:0007669"/>
    <property type="project" value="InterPro"/>
</dbReference>